<feature type="transmembrane region" description="Helical" evidence="1">
    <location>
        <begin position="12"/>
        <end position="34"/>
    </location>
</feature>
<keyword evidence="1" id="KW-1133">Transmembrane helix</keyword>
<gene>
    <name evidence="2" type="ORF">OBBRIDRAFT_833844</name>
</gene>
<sequence>MAQVFDGTLGAAFLGHYMTAILFGITSMQTWVYFKEKNTDPIWLRSMVLVLWFLDGVHTTLLTSAVYYDLSHFGDLLAIFKVYWSIPVMIIVTGVSNTIVRGIFAYRLWKLSNGGILVPAVIGVLSLYHTGKEIVEPSSTSLSSGFWFRRFTL</sequence>
<name>A0A8E2AVS7_9APHY</name>
<reference evidence="2 3" key="1">
    <citation type="submission" date="2016-07" db="EMBL/GenBank/DDBJ databases">
        <title>Draft genome of the white-rot fungus Obba rivulosa 3A-2.</title>
        <authorList>
            <consortium name="DOE Joint Genome Institute"/>
            <person name="Miettinen O."/>
            <person name="Riley R."/>
            <person name="Acob R."/>
            <person name="Barry K."/>
            <person name="Cullen D."/>
            <person name="De Vries R."/>
            <person name="Hainaut M."/>
            <person name="Hatakka A."/>
            <person name="Henrissat B."/>
            <person name="Hilden K."/>
            <person name="Kuo R."/>
            <person name="Labutti K."/>
            <person name="Lipzen A."/>
            <person name="Makela M.R."/>
            <person name="Sandor L."/>
            <person name="Spatafora J.W."/>
            <person name="Grigoriev I.V."/>
            <person name="Hibbett D.S."/>
        </authorList>
    </citation>
    <scope>NUCLEOTIDE SEQUENCE [LARGE SCALE GENOMIC DNA]</scope>
    <source>
        <strain evidence="2 3">3A-2</strain>
    </source>
</reference>
<dbReference type="Proteomes" id="UP000250043">
    <property type="component" value="Unassembled WGS sequence"/>
</dbReference>
<keyword evidence="1" id="KW-0472">Membrane</keyword>
<accession>A0A8E2AVS7</accession>
<feature type="transmembrane region" description="Helical" evidence="1">
    <location>
        <begin position="46"/>
        <end position="70"/>
    </location>
</feature>
<organism evidence="2 3">
    <name type="scientific">Obba rivulosa</name>
    <dbReference type="NCBI Taxonomy" id="1052685"/>
    <lineage>
        <taxon>Eukaryota</taxon>
        <taxon>Fungi</taxon>
        <taxon>Dikarya</taxon>
        <taxon>Basidiomycota</taxon>
        <taxon>Agaricomycotina</taxon>
        <taxon>Agaricomycetes</taxon>
        <taxon>Polyporales</taxon>
        <taxon>Gelatoporiaceae</taxon>
        <taxon>Obba</taxon>
    </lineage>
</organism>
<keyword evidence="3" id="KW-1185">Reference proteome</keyword>
<dbReference type="OrthoDB" id="2749860at2759"/>
<keyword evidence="1" id="KW-0812">Transmembrane</keyword>
<evidence type="ECO:0000313" key="2">
    <source>
        <dbReference type="EMBL" id="OCH91938.1"/>
    </source>
</evidence>
<feature type="transmembrane region" description="Helical" evidence="1">
    <location>
        <begin position="111"/>
        <end position="129"/>
    </location>
</feature>
<dbReference type="PANTHER" id="PTHR40465">
    <property type="entry name" value="CHROMOSOME 1, WHOLE GENOME SHOTGUN SEQUENCE"/>
    <property type="match status" value="1"/>
</dbReference>
<evidence type="ECO:0000256" key="1">
    <source>
        <dbReference type="SAM" id="Phobius"/>
    </source>
</evidence>
<proteinExistence type="predicted"/>
<dbReference type="AlphaFoldDB" id="A0A8E2AVS7"/>
<dbReference type="PANTHER" id="PTHR40465:SF1">
    <property type="entry name" value="DUF6534 DOMAIN-CONTAINING PROTEIN"/>
    <property type="match status" value="1"/>
</dbReference>
<feature type="transmembrane region" description="Helical" evidence="1">
    <location>
        <begin position="82"/>
        <end position="104"/>
    </location>
</feature>
<evidence type="ECO:0000313" key="3">
    <source>
        <dbReference type="Proteomes" id="UP000250043"/>
    </source>
</evidence>
<dbReference type="EMBL" id="KV722377">
    <property type="protein sequence ID" value="OCH91938.1"/>
    <property type="molecule type" value="Genomic_DNA"/>
</dbReference>
<protein>
    <submittedName>
        <fullName evidence="2">Uncharacterized protein</fullName>
    </submittedName>
</protein>